<dbReference type="InterPro" id="IPR029028">
    <property type="entry name" value="Alpha/beta_knot_MTases"/>
</dbReference>
<dbReference type="CDD" id="cd18085">
    <property type="entry name" value="TM1570-like"/>
    <property type="match status" value="1"/>
</dbReference>
<dbReference type="SUPFAM" id="SSF75217">
    <property type="entry name" value="alpha/beta knot"/>
    <property type="match status" value="1"/>
</dbReference>
<reference evidence="2" key="1">
    <citation type="submission" date="2018-06" db="EMBL/GenBank/DDBJ databases">
        <authorList>
            <person name="Zhirakovskaya E."/>
        </authorList>
    </citation>
    <scope>NUCLEOTIDE SEQUENCE</scope>
</reference>
<dbReference type="Gene3D" id="3.40.1280.10">
    <property type="match status" value="1"/>
</dbReference>
<keyword evidence="2" id="KW-0489">Methyltransferase</keyword>
<feature type="domain" description="tRNA (guanine-N(1)-)-methyltransferase C-terminal" evidence="1">
    <location>
        <begin position="8"/>
        <end position="185"/>
    </location>
</feature>
<dbReference type="EC" id="2.1.1.31" evidence="2"/>
<organism evidence="2">
    <name type="scientific">hydrothermal vent metagenome</name>
    <dbReference type="NCBI Taxonomy" id="652676"/>
    <lineage>
        <taxon>unclassified sequences</taxon>
        <taxon>metagenomes</taxon>
        <taxon>ecological metagenomes</taxon>
    </lineage>
</organism>
<keyword evidence="2" id="KW-0808">Transferase</keyword>
<evidence type="ECO:0000313" key="2">
    <source>
        <dbReference type="EMBL" id="VAX19626.1"/>
    </source>
</evidence>
<gene>
    <name evidence="2" type="ORF">MNBD_NITROSPINAE03-1061</name>
</gene>
<dbReference type="GO" id="GO:0032259">
    <property type="term" value="P:methylation"/>
    <property type="evidence" value="ECO:0007669"/>
    <property type="project" value="UniProtKB-KW"/>
</dbReference>
<proteinExistence type="predicted"/>
<evidence type="ECO:0000259" key="1">
    <source>
        <dbReference type="Pfam" id="PF09936"/>
    </source>
</evidence>
<dbReference type="InterPro" id="IPR029026">
    <property type="entry name" value="tRNA_m1G_MTases_N"/>
</dbReference>
<dbReference type="InterPro" id="IPR019230">
    <property type="entry name" value="RNA_MeTrfase_C_dom"/>
</dbReference>
<dbReference type="Pfam" id="PF09936">
    <property type="entry name" value="Methyltrn_RNA_4"/>
    <property type="match status" value="1"/>
</dbReference>
<sequence>MSGLNTKLAVGLVHYPVVNKFNEVVTSSVTTLDVHDIARLCRTFGVPEFYVVTPLSAQRRLVQRIMKHWIEGFGGEYNPDRREALNIVKVVDTIDDMMENLRFEKDDAALIVSSARDNDSAVSYETARASLEKTGRAALLFGTAHGLDESVMRRADIRLKPIEGAGEYNHLPVRCAASIILSGLLKQDTEK</sequence>
<dbReference type="EMBL" id="UOGB01000155">
    <property type="protein sequence ID" value="VAX19626.1"/>
    <property type="molecule type" value="Genomic_DNA"/>
</dbReference>
<dbReference type="AlphaFoldDB" id="A0A3B1BMN4"/>
<accession>A0A3B1BMN4</accession>
<dbReference type="GO" id="GO:0008168">
    <property type="term" value="F:methyltransferase activity"/>
    <property type="evidence" value="ECO:0007669"/>
    <property type="project" value="UniProtKB-KW"/>
</dbReference>
<protein>
    <submittedName>
        <fullName evidence="2">tRNA (Guanine37-N1) -methyltransferase</fullName>
        <ecNumber evidence="2">2.1.1.31</ecNumber>
    </submittedName>
</protein>
<name>A0A3B1BMN4_9ZZZZ</name>